<name>A0A2V2ZDC5_9BACI</name>
<gene>
    <name evidence="2" type="ORF">DFO73_12444</name>
</gene>
<protein>
    <submittedName>
        <fullName evidence="2">Uncharacterized protein</fullName>
    </submittedName>
</protein>
<dbReference type="OrthoDB" id="9803188at2"/>
<dbReference type="Gene3D" id="1.10.443.10">
    <property type="entry name" value="Intergrase catalytic core"/>
    <property type="match status" value="1"/>
</dbReference>
<dbReference type="AlphaFoldDB" id="A0A2V2ZDC5"/>
<dbReference type="InterPro" id="IPR011010">
    <property type="entry name" value="DNA_brk_join_enz"/>
</dbReference>
<evidence type="ECO:0000313" key="3">
    <source>
        <dbReference type="Proteomes" id="UP000247150"/>
    </source>
</evidence>
<dbReference type="RefSeq" id="WP_110067733.1">
    <property type="nucleotide sequence ID" value="NZ_QGTW01000024.1"/>
</dbReference>
<comment type="caution">
    <text evidence="2">The sequence shown here is derived from an EMBL/GenBank/DDBJ whole genome shotgun (WGS) entry which is preliminary data.</text>
</comment>
<dbReference type="Proteomes" id="UP000247150">
    <property type="component" value="Unassembled WGS sequence"/>
</dbReference>
<dbReference type="GO" id="GO:0015074">
    <property type="term" value="P:DNA integration"/>
    <property type="evidence" value="ECO:0007669"/>
    <property type="project" value="InterPro"/>
</dbReference>
<reference evidence="2 3" key="1">
    <citation type="submission" date="2018-05" db="EMBL/GenBank/DDBJ databases">
        <title>Freshwater and sediment microbial communities from various areas in North America, analyzing microbe dynamics in response to fracking.</title>
        <authorList>
            <person name="Lamendella R."/>
        </authorList>
    </citation>
    <scope>NUCLEOTIDE SEQUENCE [LARGE SCALE GENOMIC DNA]</scope>
    <source>
        <strain evidence="2 3">15_TX</strain>
    </source>
</reference>
<evidence type="ECO:0000313" key="2">
    <source>
        <dbReference type="EMBL" id="PWW17642.1"/>
    </source>
</evidence>
<dbReference type="EMBL" id="QGTW01000024">
    <property type="protein sequence ID" value="PWW17642.1"/>
    <property type="molecule type" value="Genomic_DNA"/>
</dbReference>
<dbReference type="SUPFAM" id="SSF56349">
    <property type="entry name" value="DNA breaking-rejoining enzymes"/>
    <property type="match status" value="1"/>
</dbReference>
<accession>A0A2V2ZDC5</accession>
<dbReference type="GO" id="GO:0006310">
    <property type="term" value="P:DNA recombination"/>
    <property type="evidence" value="ECO:0007669"/>
    <property type="project" value="UniProtKB-KW"/>
</dbReference>
<keyword evidence="1" id="KW-0233">DNA recombination</keyword>
<dbReference type="GO" id="GO:0003677">
    <property type="term" value="F:DNA binding"/>
    <property type="evidence" value="ECO:0007669"/>
    <property type="project" value="InterPro"/>
</dbReference>
<evidence type="ECO:0000256" key="1">
    <source>
        <dbReference type="ARBA" id="ARBA00023172"/>
    </source>
</evidence>
<proteinExistence type="predicted"/>
<dbReference type="InterPro" id="IPR013762">
    <property type="entry name" value="Integrase-like_cat_sf"/>
</dbReference>
<organism evidence="2 3">
    <name type="scientific">Cytobacillus oceanisediminis</name>
    <dbReference type="NCBI Taxonomy" id="665099"/>
    <lineage>
        <taxon>Bacteria</taxon>
        <taxon>Bacillati</taxon>
        <taxon>Bacillota</taxon>
        <taxon>Bacilli</taxon>
        <taxon>Bacillales</taxon>
        <taxon>Bacillaceae</taxon>
        <taxon>Cytobacillus</taxon>
    </lineage>
</organism>
<sequence>MPKKQQSIEELEKEEEDIVFREKEELAHFLKYMDGLEMDQLVLTILSYTGLRICEILALKWGI</sequence>